<protein>
    <submittedName>
        <fullName evidence="2">Uncharacterized protein</fullName>
    </submittedName>
</protein>
<dbReference type="PANTHER" id="PTHR35726:SF8">
    <property type="match status" value="1"/>
</dbReference>
<evidence type="ECO:0000313" key="3">
    <source>
        <dbReference type="Proteomes" id="UP001157006"/>
    </source>
</evidence>
<name>A0AAV0ZZI6_VICFA</name>
<gene>
    <name evidence="2" type="ORF">VFH_III103480</name>
</gene>
<proteinExistence type="predicted"/>
<feature type="region of interest" description="Disordered" evidence="1">
    <location>
        <begin position="1"/>
        <end position="38"/>
    </location>
</feature>
<keyword evidence="3" id="KW-1185">Reference proteome</keyword>
<dbReference type="Proteomes" id="UP001157006">
    <property type="component" value="Chromosome 3"/>
</dbReference>
<dbReference type="PANTHER" id="PTHR35726">
    <property type="entry name" value="GLUTAMIC ACID-RICH PROTEIN-LIKE"/>
    <property type="match status" value="1"/>
</dbReference>
<evidence type="ECO:0000313" key="2">
    <source>
        <dbReference type="EMBL" id="CAI8603815.1"/>
    </source>
</evidence>
<sequence length="141" mass="16224">MDRKRKNPNDFLSNVRFEASGDSEADSDPNPNIDCEKAKSLYDDDNDDALSCNGSAVDEVNNVEQHDQPWCDDDDNEKRLDEHEEKDVVYGKSYCAEDDDEDEVHGRWFRKKKSCVSFDLGGDSVDENEKNRRFWEACMAS</sequence>
<reference evidence="2 3" key="1">
    <citation type="submission" date="2023-01" db="EMBL/GenBank/DDBJ databases">
        <authorList>
            <person name="Kreplak J."/>
        </authorList>
    </citation>
    <scope>NUCLEOTIDE SEQUENCE [LARGE SCALE GENOMIC DNA]</scope>
</reference>
<dbReference type="AlphaFoldDB" id="A0AAV0ZZI6"/>
<organism evidence="2 3">
    <name type="scientific">Vicia faba</name>
    <name type="common">Broad bean</name>
    <name type="synonym">Faba vulgaris</name>
    <dbReference type="NCBI Taxonomy" id="3906"/>
    <lineage>
        <taxon>Eukaryota</taxon>
        <taxon>Viridiplantae</taxon>
        <taxon>Streptophyta</taxon>
        <taxon>Embryophyta</taxon>
        <taxon>Tracheophyta</taxon>
        <taxon>Spermatophyta</taxon>
        <taxon>Magnoliopsida</taxon>
        <taxon>eudicotyledons</taxon>
        <taxon>Gunneridae</taxon>
        <taxon>Pentapetalae</taxon>
        <taxon>rosids</taxon>
        <taxon>fabids</taxon>
        <taxon>Fabales</taxon>
        <taxon>Fabaceae</taxon>
        <taxon>Papilionoideae</taxon>
        <taxon>50 kb inversion clade</taxon>
        <taxon>NPAAA clade</taxon>
        <taxon>Hologalegina</taxon>
        <taxon>IRL clade</taxon>
        <taxon>Fabeae</taxon>
        <taxon>Vicia</taxon>
    </lineage>
</organism>
<accession>A0AAV0ZZI6</accession>
<evidence type="ECO:0000256" key="1">
    <source>
        <dbReference type="SAM" id="MobiDB-lite"/>
    </source>
</evidence>
<dbReference type="EMBL" id="OX451738">
    <property type="protein sequence ID" value="CAI8603815.1"/>
    <property type="molecule type" value="Genomic_DNA"/>
</dbReference>